<dbReference type="OrthoDB" id="8231143at2"/>
<accession>A0A1M6MQC4</accession>
<evidence type="ECO:0000256" key="1">
    <source>
        <dbReference type="SAM" id="MobiDB-lite"/>
    </source>
</evidence>
<evidence type="ECO:0000313" key="4">
    <source>
        <dbReference type="Proteomes" id="UP000189935"/>
    </source>
</evidence>
<dbReference type="AlphaFoldDB" id="A0A1M6MQC4"/>
<dbReference type="Proteomes" id="UP000189935">
    <property type="component" value="Chromosome I"/>
</dbReference>
<dbReference type="EMBL" id="LT670844">
    <property type="protein sequence ID" value="SHJ85667.1"/>
    <property type="molecule type" value="Genomic_DNA"/>
</dbReference>
<dbReference type="RefSeq" id="WP_079537764.1">
    <property type="nucleotide sequence ID" value="NZ_LT670844.1"/>
</dbReference>
<feature type="signal peptide" evidence="2">
    <location>
        <begin position="1"/>
        <end position="22"/>
    </location>
</feature>
<protein>
    <submittedName>
        <fullName evidence="3">Uncharacterized protein</fullName>
    </submittedName>
</protein>
<keyword evidence="2" id="KW-0732">Signal</keyword>
<sequence>MYFRLFLAGLSLVFVINGPVPAHSQGSAQPGTLSTAAINSFLANPGQLLNSFPNGGQGLAQRTREYLAADKAALEPLIKLLQSANKDQQDAMASGLAQAAKAYSGSDQQFSNEIQTAVARTGIEEVIKAYASVAGDTGTASTGGGGGAGGGSGGATGSGLPSGGTNGGTFPTAAAFPNAFNLLTGATSLSSLGASVSPH</sequence>
<evidence type="ECO:0000313" key="3">
    <source>
        <dbReference type="EMBL" id="SHJ85667.1"/>
    </source>
</evidence>
<evidence type="ECO:0000256" key="2">
    <source>
        <dbReference type="SAM" id="SignalP"/>
    </source>
</evidence>
<reference evidence="3 4" key="1">
    <citation type="submission" date="2016-11" db="EMBL/GenBank/DDBJ databases">
        <authorList>
            <person name="Jaros S."/>
            <person name="Januszkiewicz K."/>
            <person name="Wedrychowicz H."/>
        </authorList>
    </citation>
    <scope>NUCLEOTIDE SEQUENCE [LARGE SCALE GENOMIC DNA]</scope>
    <source>
        <strain evidence="3 4">GAS499</strain>
    </source>
</reference>
<proteinExistence type="predicted"/>
<name>A0A1M6MQC4_9BRAD</name>
<feature type="region of interest" description="Disordered" evidence="1">
    <location>
        <begin position="143"/>
        <end position="166"/>
    </location>
</feature>
<organism evidence="3 4">
    <name type="scientific">Bradyrhizobium lablabi</name>
    <dbReference type="NCBI Taxonomy" id="722472"/>
    <lineage>
        <taxon>Bacteria</taxon>
        <taxon>Pseudomonadati</taxon>
        <taxon>Pseudomonadota</taxon>
        <taxon>Alphaproteobacteria</taxon>
        <taxon>Hyphomicrobiales</taxon>
        <taxon>Nitrobacteraceae</taxon>
        <taxon>Bradyrhizobium</taxon>
    </lineage>
</organism>
<feature type="chain" id="PRO_5012070624" evidence="2">
    <location>
        <begin position="23"/>
        <end position="199"/>
    </location>
</feature>
<gene>
    <name evidence="3" type="ORF">SAMN05444159_1700</name>
</gene>